<reference evidence="10" key="1">
    <citation type="journal article" date="2020" name="Nat. Commun.">
        <title>Large-scale genome sequencing of mycorrhizal fungi provides insights into the early evolution of symbiotic traits.</title>
        <authorList>
            <person name="Miyauchi S."/>
            <person name="Kiss E."/>
            <person name="Kuo A."/>
            <person name="Drula E."/>
            <person name="Kohler A."/>
            <person name="Sanchez-Garcia M."/>
            <person name="Morin E."/>
            <person name="Andreopoulos B."/>
            <person name="Barry K.W."/>
            <person name="Bonito G."/>
            <person name="Buee M."/>
            <person name="Carver A."/>
            <person name="Chen C."/>
            <person name="Cichocki N."/>
            <person name="Clum A."/>
            <person name="Culley D."/>
            <person name="Crous P.W."/>
            <person name="Fauchery L."/>
            <person name="Girlanda M."/>
            <person name="Hayes R.D."/>
            <person name="Keri Z."/>
            <person name="LaButti K."/>
            <person name="Lipzen A."/>
            <person name="Lombard V."/>
            <person name="Magnuson J."/>
            <person name="Maillard F."/>
            <person name="Murat C."/>
            <person name="Nolan M."/>
            <person name="Ohm R.A."/>
            <person name="Pangilinan J."/>
            <person name="Pereira M.F."/>
            <person name="Perotto S."/>
            <person name="Peter M."/>
            <person name="Pfister S."/>
            <person name="Riley R."/>
            <person name="Sitrit Y."/>
            <person name="Stielow J.B."/>
            <person name="Szollosi G."/>
            <person name="Zifcakova L."/>
            <person name="Stursova M."/>
            <person name="Spatafora J.W."/>
            <person name="Tedersoo L."/>
            <person name="Vaario L.M."/>
            <person name="Yamada A."/>
            <person name="Yan M."/>
            <person name="Wang P."/>
            <person name="Xu J."/>
            <person name="Bruns T."/>
            <person name="Baldrian P."/>
            <person name="Vilgalys R."/>
            <person name="Dunand C."/>
            <person name="Henrissat B."/>
            <person name="Grigoriev I.V."/>
            <person name="Hibbett D."/>
            <person name="Nagy L.G."/>
            <person name="Martin F.M."/>
        </authorList>
    </citation>
    <scope>NUCLEOTIDE SEQUENCE</scope>
    <source>
        <strain evidence="10">UH-Tt-Lm1</strain>
    </source>
</reference>
<proteinExistence type="predicted"/>
<evidence type="ECO:0000256" key="4">
    <source>
        <dbReference type="ARBA" id="ARBA00023136"/>
    </source>
</evidence>
<gene>
    <name evidence="10" type="ORF">BJ322DRAFT_1062003</name>
</gene>
<comment type="subcellular location">
    <subcellularLocation>
        <location evidence="1">Membrane</location>
        <topology evidence="1">Multi-pass membrane protein</topology>
    </subcellularLocation>
</comment>
<organism evidence="10 11">
    <name type="scientific">Thelephora terrestris</name>
    <dbReference type="NCBI Taxonomy" id="56493"/>
    <lineage>
        <taxon>Eukaryota</taxon>
        <taxon>Fungi</taxon>
        <taxon>Dikarya</taxon>
        <taxon>Basidiomycota</taxon>
        <taxon>Agaricomycotina</taxon>
        <taxon>Agaricomycetes</taxon>
        <taxon>Thelephorales</taxon>
        <taxon>Thelephoraceae</taxon>
        <taxon>Thelephora</taxon>
    </lineage>
</organism>
<feature type="domain" description="Anoctamin transmembrane" evidence="8">
    <location>
        <begin position="169"/>
        <end position="646"/>
    </location>
</feature>
<keyword evidence="11" id="KW-1185">Reference proteome</keyword>
<dbReference type="InterPro" id="IPR049456">
    <property type="entry name" value="Anoctamin_N_fung"/>
</dbReference>
<dbReference type="InterPro" id="IPR007632">
    <property type="entry name" value="Anoctamin"/>
</dbReference>
<dbReference type="GO" id="GO:0016020">
    <property type="term" value="C:membrane"/>
    <property type="evidence" value="ECO:0007669"/>
    <property type="project" value="UniProtKB-SubCell"/>
</dbReference>
<evidence type="ECO:0000256" key="2">
    <source>
        <dbReference type="ARBA" id="ARBA00022692"/>
    </source>
</evidence>
<evidence type="ECO:0000259" key="8">
    <source>
        <dbReference type="Pfam" id="PF04547"/>
    </source>
</evidence>
<sequence length="708" mass="79813">MPSRVDLVILFSARVSSVNKAQAKENIQQAEEQYTRLLNLLKTSGLHAVGKRGEKLGELMILVKCPQQKLDALARAERDSNFIHGLPVHNLGSIAAKSVNLSDSDRLRLVHDYITWTTEDGGLAVVPGTEQWSRVTSIIAIHDQEFNEKWLKAWSAQGIGSGSVDLDKVKDHFGEEVGLYFHFLATYAKALTIISAIGGGFWFFGASYSPYYSIALVLWATTFVEYWKVLERKISVRWGTYGAFRVEKLRHDYVKDARSPLQRDLLRATRMAASFPIILGFVAVLAGILSTLFAVEAFLTRLYTGPLHQHVGLFNTILFMASVPNFLGLYQKYATKMTNLENHKHQSTYDYSLTIKRFVLSATVAYLGLVLSAFVYVPFGQQIMTFVHSQLSAQSGLNETAETMKDTPSAGIWQQDIGSITTTIDTTRLQSQMYAYTVTNQIVGAFLEVGLPYIMRFIGRVQGGAVSGNGKGKGKRVDFKDENSSVTEASAAASGEERKEERELLVKIRKEVALGRDYDVFEDYLEMVTQFGYVVIWSTIWPLAPVMALINNYIELRSDAFKISKHVRRPIPVRVDSIGPWLECLKNLTWIAALMNPALVYMFNPRYSGKIPDAQSVMGWVALIALMASHEFLFMRGVIRFIVERVFWRGSEEQIECERIERQVKDICLDSLKRDRVLASDYAKDVDADDFWKQDEGLNEIQKVLKDA</sequence>
<reference evidence="10" key="2">
    <citation type="submission" date="2020-11" db="EMBL/GenBank/DDBJ databases">
        <authorList>
            <consortium name="DOE Joint Genome Institute"/>
            <person name="Kuo A."/>
            <person name="Miyauchi S."/>
            <person name="Kiss E."/>
            <person name="Drula E."/>
            <person name="Kohler A."/>
            <person name="Sanchez-Garcia M."/>
            <person name="Andreopoulos B."/>
            <person name="Barry K.W."/>
            <person name="Bonito G."/>
            <person name="Buee M."/>
            <person name="Carver A."/>
            <person name="Chen C."/>
            <person name="Cichocki N."/>
            <person name="Clum A."/>
            <person name="Culley D."/>
            <person name="Crous P.W."/>
            <person name="Fauchery L."/>
            <person name="Girlanda M."/>
            <person name="Hayes R."/>
            <person name="Keri Z."/>
            <person name="Labutti K."/>
            <person name="Lipzen A."/>
            <person name="Lombard V."/>
            <person name="Magnuson J."/>
            <person name="Maillard F."/>
            <person name="Morin E."/>
            <person name="Murat C."/>
            <person name="Nolan M."/>
            <person name="Ohm R."/>
            <person name="Pangilinan J."/>
            <person name="Pereira M."/>
            <person name="Perotto S."/>
            <person name="Peter M."/>
            <person name="Riley R."/>
            <person name="Sitrit Y."/>
            <person name="Stielow B."/>
            <person name="Szollosi G."/>
            <person name="Zifcakova L."/>
            <person name="Stursova M."/>
            <person name="Spatafora J.W."/>
            <person name="Tedersoo L."/>
            <person name="Vaario L.-M."/>
            <person name="Yamada A."/>
            <person name="Yan M."/>
            <person name="Wang P."/>
            <person name="Xu J."/>
            <person name="Bruns T."/>
            <person name="Baldrian P."/>
            <person name="Vilgalys R."/>
            <person name="Henrissat B."/>
            <person name="Grigoriev I.V."/>
            <person name="Hibbett D."/>
            <person name="Nagy L.G."/>
            <person name="Martin F.M."/>
        </authorList>
    </citation>
    <scope>NUCLEOTIDE SEQUENCE</scope>
    <source>
        <strain evidence="10">UH-Tt-Lm1</strain>
    </source>
</reference>
<dbReference type="GO" id="GO:0005254">
    <property type="term" value="F:chloride channel activity"/>
    <property type="evidence" value="ECO:0007669"/>
    <property type="project" value="TreeGrafter"/>
</dbReference>
<feature type="region of interest" description="Disordered" evidence="6">
    <location>
        <begin position="467"/>
        <end position="495"/>
    </location>
</feature>
<dbReference type="Pfam" id="PF04547">
    <property type="entry name" value="Anoctamin"/>
    <property type="match status" value="1"/>
</dbReference>
<dbReference type="PANTHER" id="PTHR12308">
    <property type="entry name" value="ANOCTAMIN"/>
    <property type="match status" value="1"/>
</dbReference>
<keyword evidence="3 7" id="KW-1133">Transmembrane helix</keyword>
<keyword evidence="4 7" id="KW-0472">Membrane</keyword>
<dbReference type="InterPro" id="IPR049452">
    <property type="entry name" value="Anoctamin_TM"/>
</dbReference>
<comment type="caution">
    <text evidence="10">The sequence shown here is derived from an EMBL/GenBank/DDBJ whole genome shotgun (WGS) entry which is preliminary data.</text>
</comment>
<feature type="domain" description="Anoctamin alpha-beta plait" evidence="9">
    <location>
        <begin position="5"/>
        <end position="135"/>
    </location>
</feature>
<feature type="transmembrane region" description="Helical" evidence="7">
    <location>
        <begin position="179"/>
        <end position="204"/>
    </location>
</feature>
<dbReference type="Proteomes" id="UP000736335">
    <property type="component" value="Unassembled WGS sequence"/>
</dbReference>
<feature type="coiled-coil region" evidence="5">
    <location>
        <begin position="13"/>
        <end position="40"/>
    </location>
</feature>
<dbReference type="OrthoDB" id="296386at2759"/>
<dbReference type="EMBL" id="WIUZ02000007">
    <property type="protein sequence ID" value="KAF9785220.1"/>
    <property type="molecule type" value="Genomic_DNA"/>
</dbReference>
<feature type="transmembrane region" description="Helical" evidence="7">
    <location>
        <begin position="273"/>
        <end position="299"/>
    </location>
</feature>
<dbReference type="PANTHER" id="PTHR12308:SF73">
    <property type="entry name" value="ANOCTAMIN"/>
    <property type="match status" value="1"/>
</dbReference>
<name>A0A9P6HE12_9AGAM</name>
<protein>
    <submittedName>
        <fullName evidence="10">DUF590-domain-containing protein</fullName>
    </submittedName>
</protein>
<evidence type="ECO:0000313" key="11">
    <source>
        <dbReference type="Proteomes" id="UP000736335"/>
    </source>
</evidence>
<accession>A0A9P6HE12</accession>
<dbReference type="GO" id="GO:0032541">
    <property type="term" value="C:cortical endoplasmic reticulum"/>
    <property type="evidence" value="ECO:0007669"/>
    <property type="project" value="TreeGrafter"/>
</dbReference>
<evidence type="ECO:0000256" key="5">
    <source>
        <dbReference type="SAM" id="Coils"/>
    </source>
</evidence>
<evidence type="ECO:0000256" key="6">
    <source>
        <dbReference type="SAM" id="MobiDB-lite"/>
    </source>
</evidence>
<evidence type="ECO:0000256" key="1">
    <source>
        <dbReference type="ARBA" id="ARBA00004141"/>
    </source>
</evidence>
<feature type="compositionally biased region" description="Low complexity" evidence="6">
    <location>
        <begin position="484"/>
        <end position="494"/>
    </location>
</feature>
<dbReference type="AlphaFoldDB" id="A0A9P6HE12"/>
<feature type="transmembrane region" description="Helical" evidence="7">
    <location>
        <begin position="311"/>
        <end position="330"/>
    </location>
</feature>
<keyword evidence="5" id="KW-0175">Coiled coil</keyword>
<evidence type="ECO:0000313" key="10">
    <source>
        <dbReference type="EMBL" id="KAF9785220.1"/>
    </source>
</evidence>
<evidence type="ECO:0000259" key="9">
    <source>
        <dbReference type="Pfam" id="PF20877"/>
    </source>
</evidence>
<evidence type="ECO:0000256" key="7">
    <source>
        <dbReference type="SAM" id="Phobius"/>
    </source>
</evidence>
<evidence type="ECO:0000256" key="3">
    <source>
        <dbReference type="ARBA" id="ARBA00022989"/>
    </source>
</evidence>
<keyword evidence="2 7" id="KW-0812">Transmembrane</keyword>
<feature type="transmembrane region" description="Helical" evidence="7">
    <location>
        <begin position="358"/>
        <end position="379"/>
    </location>
</feature>
<dbReference type="Pfam" id="PF20877">
    <property type="entry name" value="Anoctamin_N"/>
    <property type="match status" value="1"/>
</dbReference>